<protein>
    <submittedName>
        <fullName evidence="2">Uncharacterized protein</fullName>
    </submittedName>
</protein>
<dbReference type="Proteomes" id="UP001589738">
    <property type="component" value="Unassembled WGS sequence"/>
</dbReference>
<gene>
    <name evidence="2" type="ORF">ACFFHF_16490</name>
</gene>
<dbReference type="EMBL" id="JBHLUU010000112">
    <property type="protein sequence ID" value="MFC0476802.1"/>
    <property type="molecule type" value="Genomic_DNA"/>
</dbReference>
<evidence type="ECO:0000313" key="3">
    <source>
        <dbReference type="Proteomes" id="UP001589738"/>
    </source>
</evidence>
<keyword evidence="1" id="KW-0732">Signal</keyword>
<dbReference type="RefSeq" id="WP_160548469.1">
    <property type="nucleotide sequence ID" value="NZ_JBHLUU010000112.1"/>
</dbReference>
<sequence>MKKTNKLIMTGVIAGALLLPTAVGAATPTLKDAFTNFETYCVSYSKNLTASTTSEINAYNKQLFEIQTKESRIDVATNSNIKAVTEEFERKIKMVKDKGLTTKDAVLQTQLQYEIKLLEAERTRKLNELASNEKLELERLNTQRSVIAAKKDNVKKNEQENLSIISRIYSFFSPFKPTK</sequence>
<comment type="caution">
    <text evidence="2">The sequence shown here is derived from an EMBL/GenBank/DDBJ whole genome shotgun (WGS) entry which is preliminary data.</text>
</comment>
<evidence type="ECO:0000256" key="1">
    <source>
        <dbReference type="SAM" id="SignalP"/>
    </source>
</evidence>
<keyword evidence="3" id="KW-1185">Reference proteome</keyword>
<name>A0ABV6KTZ0_9BACI</name>
<organism evidence="2 3">
    <name type="scientific">Robertmurraya beringensis</name>
    <dbReference type="NCBI Taxonomy" id="641660"/>
    <lineage>
        <taxon>Bacteria</taxon>
        <taxon>Bacillati</taxon>
        <taxon>Bacillota</taxon>
        <taxon>Bacilli</taxon>
        <taxon>Bacillales</taxon>
        <taxon>Bacillaceae</taxon>
        <taxon>Robertmurraya</taxon>
    </lineage>
</organism>
<accession>A0ABV6KTZ0</accession>
<feature type="signal peptide" evidence="1">
    <location>
        <begin position="1"/>
        <end position="25"/>
    </location>
</feature>
<proteinExistence type="predicted"/>
<reference evidence="2 3" key="1">
    <citation type="submission" date="2024-09" db="EMBL/GenBank/DDBJ databases">
        <authorList>
            <person name="Sun Q."/>
            <person name="Mori K."/>
        </authorList>
    </citation>
    <scope>NUCLEOTIDE SEQUENCE [LARGE SCALE GENOMIC DNA]</scope>
    <source>
        <strain evidence="2 3">CGMCC 1.9126</strain>
    </source>
</reference>
<feature type="chain" id="PRO_5047184359" evidence="1">
    <location>
        <begin position="26"/>
        <end position="179"/>
    </location>
</feature>
<evidence type="ECO:0000313" key="2">
    <source>
        <dbReference type="EMBL" id="MFC0476802.1"/>
    </source>
</evidence>